<dbReference type="EMBL" id="JAUSVB010000004">
    <property type="protein sequence ID" value="MDQ0374729.1"/>
    <property type="molecule type" value="Genomic_DNA"/>
</dbReference>
<organism evidence="2 3">
    <name type="scientific">Cellulomonas humilata</name>
    <dbReference type="NCBI Taxonomy" id="144055"/>
    <lineage>
        <taxon>Bacteria</taxon>
        <taxon>Bacillati</taxon>
        <taxon>Actinomycetota</taxon>
        <taxon>Actinomycetes</taxon>
        <taxon>Micrococcales</taxon>
        <taxon>Cellulomonadaceae</taxon>
        <taxon>Cellulomonas</taxon>
    </lineage>
</organism>
<keyword evidence="3" id="KW-1185">Reference proteome</keyword>
<dbReference type="Proteomes" id="UP001239626">
    <property type="component" value="Unassembled WGS sequence"/>
</dbReference>
<sequence>MTTAHACCAPGAGHDHGPAAIVLGAPRLARDDVATLRAALTGAMVDVPGGEFVMGHDGPDGYASDGEGPAHVVRLRPFRIMRTTVTNAQFAGFVDATGYRTEAEAYGWSFVFAGLLPDDFPPTRAVAATPWWRQVEGADWRHPEGSHSDVGDRADHPVVHVSWSDASAFAAWAGVRLPTEAEWERAARGGRDGAHYPWGHEREPGGEHRMNVWQGEFPTRNTLADGYLGTAPAAAFAPNDLGLHNTTGNVWEWCQDWFATDAYRSSAGYDPTGPAQGSARVMRGGSYLCHESYCFRYRVDSRSSSSPDSSAGNVGFRCVTDAVSCAADDVAPSV</sequence>
<dbReference type="PANTHER" id="PTHR23150:SF19">
    <property type="entry name" value="FORMYLGLYCINE-GENERATING ENZYME"/>
    <property type="match status" value="1"/>
</dbReference>
<evidence type="ECO:0000313" key="2">
    <source>
        <dbReference type="EMBL" id="MDQ0374729.1"/>
    </source>
</evidence>
<name>A0ABU0EHI3_9CELL</name>
<dbReference type="InterPro" id="IPR005532">
    <property type="entry name" value="SUMF_dom"/>
</dbReference>
<dbReference type="InterPro" id="IPR016187">
    <property type="entry name" value="CTDL_fold"/>
</dbReference>
<dbReference type="Pfam" id="PF03781">
    <property type="entry name" value="FGE-sulfatase"/>
    <property type="match status" value="1"/>
</dbReference>
<dbReference type="SUPFAM" id="SSF56436">
    <property type="entry name" value="C-type lectin-like"/>
    <property type="match status" value="1"/>
</dbReference>
<proteinExistence type="predicted"/>
<reference evidence="2 3" key="1">
    <citation type="submission" date="2023-07" db="EMBL/GenBank/DDBJ databases">
        <title>Sorghum-associated microbial communities from plants grown in Nebraska, USA.</title>
        <authorList>
            <person name="Schachtman D."/>
        </authorList>
    </citation>
    <scope>NUCLEOTIDE SEQUENCE [LARGE SCALE GENOMIC DNA]</scope>
    <source>
        <strain evidence="2 3">BE332</strain>
    </source>
</reference>
<evidence type="ECO:0000313" key="3">
    <source>
        <dbReference type="Proteomes" id="UP001239626"/>
    </source>
</evidence>
<feature type="domain" description="Sulfatase-modifying factor enzyme-like" evidence="1">
    <location>
        <begin position="43"/>
        <end position="319"/>
    </location>
</feature>
<protein>
    <submittedName>
        <fullName evidence="2">Formylglycine-generating enzyme required for sulfatase activity</fullName>
    </submittedName>
</protein>
<dbReference type="RefSeq" id="WP_307493552.1">
    <property type="nucleotide sequence ID" value="NZ_JAUSVB010000004.1"/>
</dbReference>
<dbReference type="InterPro" id="IPR051043">
    <property type="entry name" value="Sulfatase_Mod_Factor_Kinase"/>
</dbReference>
<gene>
    <name evidence="2" type="ORF">J2X26_003056</name>
</gene>
<dbReference type="InterPro" id="IPR042095">
    <property type="entry name" value="SUMF_sf"/>
</dbReference>
<evidence type="ECO:0000259" key="1">
    <source>
        <dbReference type="Pfam" id="PF03781"/>
    </source>
</evidence>
<comment type="caution">
    <text evidence="2">The sequence shown here is derived from an EMBL/GenBank/DDBJ whole genome shotgun (WGS) entry which is preliminary data.</text>
</comment>
<accession>A0ABU0EHI3</accession>
<dbReference type="PANTHER" id="PTHR23150">
    <property type="entry name" value="SULFATASE MODIFYING FACTOR 1, 2"/>
    <property type="match status" value="1"/>
</dbReference>
<dbReference type="Gene3D" id="3.90.1580.10">
    <property type="entry name" value="paralog of FGE (formylglycine-generating enzyme)"/>
    <property type="match status" value="1"/>
</dbReference>